<dbReference type="SMART" id="SM00963">
    <property type="entry name" value="SRP54_N"/>
    <property type="match status" value="1"/>
</dbReference>
<feature type="binding site" evidence="9">
    <location>
        <begin position="186"/>
        <end position="190"/>
    </location>
    <ligand>
        <name>GTP</name>
        <dbReference type="ChEBI" id="CHEBI:37565"/>
    </ligand>
</feature>
<evidence type="ECO:0000256" key="5">
    <source>
        <dbReference type="ARBA" id="ARBA00022884"/>
    </source>
</evidence>
<reference evidence="11 12" key="1">
    <citation type="submission" date="2018-10" db="EMBL/GenBank/DDBJ databases">
        <title>Co-occurring genomic capacity for anaerobic methane metabolism and dissimilatory sulfite reduction discovered in the Korarchaeota.</title>
        <authorList>
            <person name="Mckay L.J."/>
            <person name="Dlakic M."/>
            <person name="Fields M.W."/>
            <person name="Delmont T.O."/>
            <person name="Eren A.M."/>
            <person name="Jay Z.J."/>
            <person name="Klingelsmith K.B."/>
            <person name="Rusch D.B."/>
            <person name="Inskeep W.P."/>
        </authorList>
    </citation>
    <scope>NUCLEOTIDE SEQUENCE [LARGE SCALE GENOMIC DNA]</scope>
    <source>
        <strain evidence="11 12">MDKW</strain>
    </source>
</reference>
<dbReference type="InterPro" id="IPR004125">
    <property type="entry name" value="Signal_recog_particle_SRP54_M"/>
</dbReference>
<dbReference type="GO" id="GO:0005525">
    <property type="term" value="F:GTP binding"/>
    <property type="evidence" value="ECO:0007669"/>
    <property type="project" value="UniProtKB-UniRule"/>
</dbReference>
<dbReference type="Gene3D" id="1.10.260.30">
    <property type="entry name" value="Signal recognition particle, SRP54 subunit, M-domain"/>
    <property type="match status" value="1"/>
</dbReference>
<keyword evidence="7 9" id="KW-0733">Signal recognition particle</keyword>
<dbReference type="InterPro" id="IPR042101">
    <property type="entry name" value="SRP54_N_sf"/>
</dbReference>
<evidence type="ECO:0000256" key="4">
    <source>
        <dbReference type="ARBA" id="ARBA00022801"/>
    </source>
</evidence>
<dbReference type="SUPFAM" id="SSF47364">
    <property type="entry name" value="Domain of the SRP/SRP receptor G-proteins"/>
    <property type="match status" value="1"/>
</dbReference>
<dbReference type="PANTHER" id="PTHR11564:SF5">
    <property type="entry name" value="SIGNAL RECOGNITION PARTICLE SUBUNIT SRP54"/>
    <property type="match status" value="1"/>
</dbReference>
<dbReference type="InterPro" id="IPR036225">
    <property type="entry name" value="SRP/SRP_N"/>
</dbReference>
<dbReference type="HAMAP" id="MF_00306">
    <property type="entry name" value="SRP54"/>
    <property type="match status" value="1"/>
</dbReference>
<feature type="binding site" evidence="9">
    <location>
        <begin position="108"/>
        <end position="115"/>
    </location>
    <ligand>
        <name>GTP</name>
        <dbReference type="ChEBI" id="CHEBI:37565"/>
    </ligand>
</feature>
<name>A0A429GQJ8_9CREN</name>
<feature type="binding site" evidence="9">
    <location>
        <begin position="244"/>
        <end position="247"/>
    </location>
    <ligand>
        <name>GTP</name>
        <dbReference type="ChEBI" id="CHEBI:37565"/>
    </ligand>
</feature>
<sequence>MVLESLGSKLSSAISRMIGRPTLDEISLNEFIRDVQRSLLEADVNVKIVLELSRRIKSRVMSEKVPPGVSKKEIAVKILYDELVNMLGGRKPSLEIKQGKQNRILLVGTEGSGKTTTAAKLGIWFKKRYGKVAIISSDTIRPASHQQIIGLVGDSVPVFWIDGERPEKIIAEGINKFKDYNIVIIDTAGRHKDERGLMEELKEYIRVANPDYTLLVLDASIGQAAFSQAKAFSEVAPLGGVVVTKLDGSAKGGGALSAVSAAGVPIYFIGVGEKVEDIQPFDADRFISKLLGMGDIAELVEKIEEAIKPPQIKGKFDMYDFMEYLENMRKLGPLDRLIGLIPGARVQAEMDERIIVKWIAIIKSMTEEERRDPSIISGTRIERIARGSGTTQRDVRSLLRAYSMAKSVMSGGNRLMRRLLKGYKI</sequence>
<dbReference type="SMART" id="SM00382">
    <property type="entry name" value="AAA"/>
    <property type="match status" value="1"/>
</dbReference>
<dbReference type="SUPFAM" id="SSF52540">
    <property type="entry name" value="P-loop containing nucleoside triphosphate hydrolases"/>
    <property type="match status" value="1"/>
</dbReference>
<feature type="domain" description="CRAL-TRIO" evidence="10">
    <location>
        <begin position="136"/>
        <end position="320"/>
    </location>
</feature>
<dbReference type="InterPro" id="IPR036891">
    <property type="entry name" value="Signal_recog_part_SRP54_M_sf"/>
</dbReference>
<dbReference type="PROSITE" id="PS50191">
    <property type="entry name" value="CRAL_TRIO"/>
    <property type="match status" value="1"/>
</dbReference>
<comment type="subunit">
    <text evidence="9">Part of the signal recognition particle protein translocation system, which is composed of SRP and FtsY. Archaeal SRP consists of a 7S RNA molecule of 300 nucleotides and two protein subunits: SRP54 and SRP19.</text>
</comment>
<proteinExistence type="inferred from homology"/>
<evidence type="ECO:0000256" key="9">
    <source>
        <dbReference type="HAMAP-Rule" id="MF_00306"/>
    </source>
</evidence>
<dbReference type="Gene3D" id="3.40.50.300">
    <property type="entry name" value="P-loop containing nucleotide triphosphate hydrolases"/>
    <property type="match status" value="1"/>
</dbReference>
<dbReference type="InterPro" id="IPR027417">
    <property type="entry name" value="P-loop_NTPase"/>
</dbReference>
<dbReference type="GO" id="GO:0006614">
    <property type="term" value="P:SRP-dependent cotranslational protein targeting to membrane"/>
    <property type="evidence" value="ECO:0007669"/>
    <property type="project" value="InterPro"/>
</dbReference>
<dbReference type="GO" id="GO:0003924">
    <property type="term" value="F:GTPase activity"/>
    <property type="evidence" value="ECO:0007669"/>
    <property type="project" value="UniProtKB-UniRule"/>
</dbReference>
<comment type="function">
    <text evidence="9">Involved in targeting and insertion of nascent membrane proteins into the cytoplasmic membrane. Binds to the hydrophobic signal sequence of the ribosome-nascent chain (RNC) as it emerges from the ribosomes. The SRP-RNC complex is then targeted to the cytoplasmic membrane where it interacts with the SRP receptor FtsY.</text>
</comment>
<evidence type="ECO:0000256" key="6">
    <source>
        <dbReference type="ARBA" id="ARBA00023134"/>
    </source>
</evidence>
<keyword evidence="5 9" id="KW-0694">RNA-binding</keyword>
<organism evidence="11 12">
    <name type="scientific">Candidatus Methanodesulfokora washburnensis</name>
    <dbReference type="NCBI Taxonomy" id="2478471"/>
    <lineage>
        <taxon>Archaea</taxon>
        <taxon>Thermoproteota</taxon>
        <taxon>Candidatus Korarchaeia</taxon>
        <taxon>Candidatus Korarchaeia incertae sedis</taxon>
        <taxon>Candidatus Methanodesulfokora</taxon>
    </lineage>
</organism>
<dbReference type="EC" id="3.6.5.4" evidence="9"/>
<dbReference type="InterPro" id="IPR003593">
    <property type="entry name" value="AAA+_ATPase"/>
</dbReference>
<dbReference type="GO" id="GO:0048500">
    <property type="term" value="C:signal recognition particle"/>
    <property type="evidence" value="ECO:0007669"/>
    <property type="project" value="UniProtKB-UniRule"/>
</dbReference>
<keyword evidence="3 9" id="KW-0547">Nucleotide-binding</keyword>
<dbReference type="Gene3D" id="1.20.120.140">
    <property type="entry name" value="Signal recognition particle SRP54, nucleotide-binding domain"/>
    <property type="match status" value="1"/>
</dbReference>
<dbReference type="Pfam" id="PF00448">
    <property type="entry name" value="SRP54"/>
    <property type="match status" value="1"/>
</dbReference>
<dbReference type="InterPro" id="IPR013822">
    <property type="entry name" value="Signal_recog_particl_SRP54_hlx"/>
</dbReference>
<evidence type="ECO:0000256" key="3">
    <source>
        <dbReference type="ARBA" id="ARBA00022741"/>
    </source>
</evidence>
<dbReference type="AlphaFoldDB" id="A0A429GQJ8"/>
<dbReference type="PANTHER" id="PTHR11564">
    <property type="entry name" value="SIGNAL RECOGNITION PARTICLE 54K PROTEIN SRP54"/>
    <property type="match status" value="1"/>
</dbReference>
<evidence type="ECO:0000256" key="2">
    <source>
        <dbReference type="ARBA" id="ARBA00022490"/>
    </source>
</evidence>
<dbReference type="InterPro" id="IPR022941">
    <property type="entry name" value="SRP54"/>
</dbReference>
<evidence type="ECO:0000256" key="1">
    <source>
        <dbReference type="ARBA" id="ARBA00005450"/>
    </source>
</evidence>
<dbReference type="RefSeq" id="WP_125670803.1">
    <property type="nucleotide sequence ID" value="NZ_RCOS01000062.1"/>
</dbReference>
<dbReference type="OrthoDB" id="52849at2157"/>
<evidence type="ECO:0000256" key="8">
    <source>
        <dbReference type="ARBA" id="ARBA00023274"/>
    </source>
</evidence>
<dbReference type="InterPro" id="IPR000897">
    <property type="entry name" value="SRP54_GTPase_dom"/>
</dbReference>
<evidence type="ECO:0000313" key="11">
    <source>
        <dbReference type="EMBL" id="RSN76180.1"/>
    </source>
</evidence>
<dbReference type="PROSITE" id="PS00300">
    <property type="entry name" value="SRP54"/>
    <property type="match status" value="1"/>
</dbReference>
<protein>
    <recommendedName>
        <fullName evidence="9">Signal recognition particle 54 kDa protein</fullName>
        <shortName evidence="9">SRP54</shortName>
        <ecNumber evidence="9">3.6.5.4</ecNumber>
    </recommendedName>
</protein>
<keyword evidence="8 9" id="KW-0687">Ribonucleoprotein</keyword>
<dbReference type="Pfam" id="PF02978">
    <property type="entry name" value="SRP_SPB"/>
    <property type="match status" value="1"/>
</dbReference>
<dbReference type="GO" id="GO:0008312">
    <property type="term" value="F:7S RNA binding"/>
    <property type="evidence" value="ECO:0007669"/>
    <property type="project" value="UniProtKB-UniRule"/>
</dbReference>
<dbReference type="SUPFAM" id="SSF47446">
    <property type="entry name" value="Signal peptide-binding domain"/>
    <property type="match status" value="1"/>
</dbReference>
<accession>A0A429GQJ8</accession>
<gene>
    <name evidence="9" type="primary">srp54</name>
    <name evidence="11" type="ORF">D6D85_04295</name>
</gene>
<comment type="catalytic activity">
    <reaction evidence="9">
        <text>GTP + H2O = GDP + phosphate + H(+)</text>
        <dbReference type="Rhea" id="RHEA:19669"/>
        <dbReference type="ChEBI" id="CHEBI:15377"/>
        <dbReference type="ChEBI" id="CHEBI:15378"/>
        <dbReference type="ChEBI" id="CHEBI:37565"/>
        <dbReference type="ChEBI" id="CHEBI:43474"/>
        <dbReference type="ChEBI" id="CHEBI:58189"/>
        <dbReference type="EC" id="3.6.5.4"/>
    </reaction>
</comment>
<dbReference type="InterPro" id="IPR001251">
    <property type="entry name" value="CRAL-TRIO_dom"/>
</dbReference>
<dbReference type="EMBL" id="RCOS01000062">
    <property type="protein sequence ID" value="RSN76180.1"/>
    <property type="molecule type" value="Genomic_DNA"/>
</dbReference>
<keyword evidence="4 9" id="KW-0378">Hydrolase</keyword>
<evidence type="ECO:0000259" key="10">
    <source>
        <dbReference type="PROSITE" id="PS50191"/>
    </source>
</evidence>
<dbReference type="Proteomes" id="UP000277582">
    <property type="component" value="Unassembled WGS sequence"/>
</dbReference>
<dbReference type="Pfam" id="PF02881">
    <property type="entry name" value="SRP54_N"/>
    <property type="match status" value="1"/>
</dbReference>
<keyword evidence="2 9" id="KW-0963">Cytoplasm</keyword>
<keyword evidence="12" id="KW-1185">Reference proteome</keyword>
<keyword evidence="6 9" id="KW-0342">GTP-binding</keyword>
<comment type="similarity">
    <text evidence="1 9">Belongs to the GTP-binding SRP family. SRP54 subfamily.</text>
</comment>
<comment type="subcellular location">
    <subcellularLocation>
        <location evidence="9">Cytoplasm</location>
    </subcellularLocation>
    <text evidence="9">The SRP-RNC complex is targeted to the cytoplasmic membrane.</text>
</comment>
<comment type="domain">
    <text evidence="9">Composed of three domains: the N-terminal N domain, which is responsible for interactions with the ribosome, the central G domain, which binds GTP, and the C-terminal M domain, which binds the RNA and the signal sequence of the RNC.</text>
</comment>
<dbReference type="SMART" id="SM00962">
    <property type="entry name" value="SRP54"/>
    <property type="match status" value="1"/>
</dbReference>
<evidence type="ECO:0000256" key="7">
    <source>
        <dbReference type="ARBA" id="ARBA00023135"/>
    </source>
</evidence>
<evidence type="ECO:0000313" key="12">
    <source>
        <dbReference type="Proteomes" id="UP000277582"/>
    </source>
</evidence>
<comment type="caution">
    <text evidence="11">The sequence shown here is derived from an EMBL/GenBank/DDBJ whole genome shotgun (WGS) entry which is preliminary data.</text>
</comment>